<dbReference type="EMBL" id="JBHLTL010000011">
    <property type="protein sequence ID" value="MFC0590488.1"/>
    <property type="molecule type" value="Genomic_DNA"/>
</dbReference>
<proteinExistence type="predicted"/>
<evidence type="ECO:0000313" key="2">
    <source>
        <dbReference type="Proteomes" id="UP001589943"/>
    </source>
</evidence>
<name>A0ABV6PN81_9SPHN</name>
<dbReference type="Pfam" id="PF11288">
    <property type="entry name" value="DUF3089"/>
    <property type="match status" value="1"/>
</dbReference>
<protein>
    <submittedName>
        <fullName evidence="1">DUF3089 domain-containing protein</fullName>
    </submittedName>
</protein>
<dbReference type="Proteomes" id="UP001589943">
    <property type="component" value="Unassembled WGS sequence"/>
</dbReference>
<comment type="caution">
    <text evidence="1">The sequence shown here is derived from an EMBL/GenBank/DDBJ whole genome shotgun (WGS) entry which is preliminary data.</text>
</comment>
<dbReference type="InterPro" id="IPR029058">
    <property type="entry name" value="AB_hydrolase_fold"/>
</dbReference>
<accession>A0ABV6PN81</accession>
<sequence length="337" mass="36028">MSFTPSIRFEPQPVLAASAYDDPGMWIARPGMTGSNPAQWVPDGLTEDGDALTVPVFFVHPTSYINKAHWNAPLDDAQSRQIAETMVRGEASVFNRSTAIWAPRYRQATAGAFVTDQGEARQAVDLAFGDVAEAFAHFAAQLQPGQPFVIAGHSQGSYHIKRLMAERIKDTPLARQVLAVYAIGWIVDPARDLPAMGLPACEKPDQTGCVISYLSFADDADTAMMRRAYARLSGVAADKSDAAGVLCSNPLTGGVGGSAPASANLGAAVPDQQMTKARLTPGLVGAACAADGTLRIGKGPDMGPYVLPGGNYHVYDYLLFWNNLRADFRRRASAWKP</sequence>
<dbReference type="InterPro" id="IPR021440">
    <property type="entry name" value="DUF3089"/>
</dbReference>
<keyword evidence="2" id="KW-1185">Reference proteome</keyword>
<evidence type="ECO:0000313" key="1">
    <source>
        <dbReference type="EMBL" id="MFC0590488.1"/>
    </source>
</evidence>
<dbReference type="RefSeq" id="WP_379481944.1">
    <property type="nucleotide sequence ID" value="NZ_JBHLTL010000011.1"/>
</dbReference>
<reference evidence="1 2" key="1">
    <citation type="submission" date="2024-09" db="EMBL/GenBank/DDBJ databases">
        <authorList>
            <person name="Sun Q."/>
            <person name="Mori K."/>
        </authorList>
    </citation>
    <scope>NUCLEOTIDE SEQUENCE [LARGE SCALE GENOMIC DNA]</scope>
    <source>
        <strain evidence="1 2">NCAIM B.02537</strain>
    </source>
</reference>
<dbReference type="SUPFAM" id="SSF53474">
    <property type="entry name" value="alpha/beta-Hydrolases"/>
    <property type="match status" value="1"/>
</dbReference>
<gene>
    <name evidence="1" type="ORF">ACFFF7_13845</name>
</gene>
<organism evidence="1 2">
    <name type="scientific">Novosphingobium aquiterrae</name>
    <dbReference type="NCBI Taxonomy" id="624388"/>
    <lineage>
        <taxon>Bacteria</taxon>
        <taxon>Pseudomonadati</taxon>
        <taxon>Pseudomonadota</taxon>
        <taxon>Alphaproteobacteria</taxon>
        <taxon>Sphingomonadales</taxon>
        <taxon>Sphingomonadaceae</taxon>
        <taxon>Novosphingobium</taxon>
    </lineage>
</organism>